<accession>A0A8H6X998</accession>
<evidence type="ECO:0000313" key="1">
    <source>
        <dbReference type="EMBL" id="KAF7336304.1"/>
    </source>
</evidence>
<evidence type="ECO:0000313" key="2">
    <source>
        <dbReference type="Proteomes" id="UP000620124"/>
    </source>
</evidence>
<proteinExistence type="predicted"/>
<name>A0A8H6X998_9AGAR</name>
<gene>
    <name evidence="1" type="ORF">MVEN_02178700</name>
</gene>
<reference evidence="1" key="1">
    <citation type="submission" date="2020-05" db="EMBL/GenBank/DDBJ databases">
        <title>Mycena genomes resolve the evolution of fungal bioluminescence.</title>
        <authorList>
            <person name="Tsai I.J."/>
        </authorList>
    </citation>
    <scope>NUCLEOTIDE SEQUENCE</scope>
    <source>
        <strain evidence="1">CCC161011</strain>
    </source>
</reference>
<dbReference type="OrthoDB" id="10640778at2759"/>
<organism evidence="1 2">
    <name type="scientific">Mycena venus</name>
    <dbReference type="NCBI Taxonomy" id="2733690"/>
    <lineage>
        <taxon>Eukaryota</taxon>
        <taxon>Fungi</taxon>
        <taxon>Dikarya</taxon>
        <taxon>Basidiomycota</taxon>
        <taxon>Agaricomycotina</taxon>
        <taxon>Agaricomycetes</taxon>
        <taxon>Agaricomycetidae</taxon>
        <taxon>Agaricales</taxon>
        <taxon>Marasmiineae</taxon>
        <taxon>Mycenaceae</taxon>
        <taxon>Mycena</taxon>
    </lineage>
</organism>
<dbReference type="Proteomes" id="UP000620124">
    <property type="component" value="Unassembled WGS sequence"/>
</dbReference>
<keyword evidence="2" id="KW-1185">Reference proteome</keyword>
<protein>
    <submittedName>
        <fullName evidence="1">Uncharacterized protein</fullName>
    </submittedName>
</protein>
<comment type="caution">
    <text evidence="1">The sequence shown here is derived from an EMBL/GenBank/DDBJ whole genome shotgun (WGS) entry which is preliminary data.</text>
</comment>
<dbReference type="EMBL" id="JACAZI010000023">
    <property type="protein sequence ID" value="KAF7336304.1"/>
    <property type="molecule type" value="Genomic_DNA"/>
</dbReference>
<dbReference type="AlphaFoldDB" id="A0A8H6X998"/>
<sequence>MCVLRSYHYLLRTRLLAKGSKDNLGLVLVDIAANRVYDFRASALPSIASFHAVDVLYGVLLACPPPLPGPKYARTGHCARLNPIFKRLVSAPVATSPRVSLTSGSSSDSALQYPLRRRLTTLAMYQSCLSCATPTRKSPTATRWPQSVSLSLSGLGMLSRRIIVTSLLGQRCQPTACNVWRIRVHTLSCALRRVSAQQIQGSAATNTSTLDTRGEWDPRFLRACGNRTVLDIEARSIASHHSGYYPSAPAYFQRLRHRLVNDSDGAATRRPVRARPSSALPFRSTWSVGTPTFGRRRRSPQSTNGLSPSFPAADAAVIELFSERGLCRLSSPSFFRTPRPVLRLLPPETHPNRHISLQLYHVLPPSLLVPAEI</sequence>